<dbReference type="HOGENOM" id="CLU_2631687_0_0_11"/>
<keyword evidence="2" id="KW-1185">Reference proteome</keyword>
<organism evidence="1 2">
    <name type="scientific">Catenulispora acidiphila (strain DSM 44928 / JCM 14897 / NBRC 102108 / NRRL B-24433 / ID139908)</name>
    <dbReference type="NCBI Taxonomy" id="479433"/>
    <lineage>
        <taxon>Bacteria</taxon>
        <taxon>Bacillati</taxon>
        <taxon>Actinomycetota</taxon>
        <taxon>Actinomycetes</taxon>
        <taxon>Catenulisporales</taxon>
        <taxon>Catenulisporaceae</taxon>
        <taxon>Catenulispora</taxon>
    </lineage>
</organism>
<dbReference type="Proteomes" id="UP000000851">
    <property type="component" value="Chromosome"/>
</dbReference>
<evidence type="ECO:0000313" key="1">
    <source>
        <dbReference type="EMBL" id="ACU69391.1"/>
    </source>
</evidence>
<evidence type="ECO:0000313" key="2">
    <source>
        <dbReference type="Proteomes" id="UP000000851"/>
    </source>
</evidence>
<name>C7PX40_CATAD</name>
<dbReference type="AlphaFoldDB" id="C7PX40"/>
<dbReference type="InParanoid" id="C7PX40"/>
<reference evidence="1 2" key="1">
    <citation type="journal article" date="2009" name="Stand. Genomic Sci.">
        <title>Complete genome sequence of Catenulispora acidiphila type strain (ID 139908).</title>
        <authorList>
            <person name="Copeland A."/>
            <person name="Lapidus A."/>
            <person name="Glavina Del Rio T."/>
            <person name="Nolan M."/>
            <person name="Lucas S."/>
            <person name="Chen F."/>
            <person name="Tice H."/>
            <person name="Cheng J.F."/>
            <person name="Bruce D."/>
            <person name="Goodwin L."/>
            <person name="Pitluck S."/>
            <person name="Mikhailova N."/>
            <person name="Pati A."/>
            <person name="Ivanova N."/>
            <person name="Mavromatis K."/>
            <person name="Chen A."/>
            <person name="Palaniappan K."/>
            <person name="Chain P."/>
            <person name="Land M."/>
            <person name="Hauser L."/>
            <person name="Chang Y.J."/>
            <person name="Jeffries C.D."/>
            <person name="Chertkov O."/>
            <person name="Brettin T."/>
            <person name="Detter J.C."/>
            <person name="Han C."/>
            <person name="Ali Z."/>
            <person name="Tindall B.J."/>
            <person name="Goker M."/>
            <person name="Bristow J."/>
            <person name="Eisen J.A."/>
            <person name="Markowitz V."/>
            <person name="Hugenholtz P."/>
            <person name="Kyrpides N.C."/>
            <person name="Klenk H.P."/>
        </authorList>
    </citation>
    <scope>NUCLEOTIDE SEQUENCE [LARGE SCALE GENOMIC DNA]</scope>
    <source>
        <strain evidence="2">DSM 44928 / JCM 14897 / NBRC 102108 / NRRL B-24433 / ID139908</strain>
    </source>
</reference>
<dbReference type="EMBL" id="CP001700">
    <property type="protein sequence ID" value="ACU69391.1"/>
    <property type="molecule type" value="Genomic_DNA"/>
</dbReference>
<dbReference type="KEGG" id="cai:Caci_0439"/>
<proteinExistence type="predicted"/>
<sequence length="77" mass="8161">MERTITAALETDGSAAGVDVSGFAAGHDLAWTEPGPETVPSPLARGMQRLLAEYVQETEWVVGWSSCLLPPPPDRAP</sequence>
<gene>
    <name evidence="1" type="ordered locus">Caci_0439</name>
</gene>
<dbReference type="STRING" id="479433.Caci_0439"/>
<protein>
    <submittedName>
        <fullName evidence="1">Uncharacterized protein</fullName>
    </submittedName>
</protein>
<dbReference type="RefSeq" id="WP_012784686.1">
    <property type="nucleotide sequence ID" value="NC_013131.1"/>
</dbReference>
<accession>C7PX40</accession>